<dbReference type="OrthoDB" id="9892543at2"/>
<keyword evidence="2" id="KW-1185">Reference proteome</keyword>
<accession>A0A0W0W0C7</accession>
<gene>
    <name evidence="1" type="ORF">Lmac_1978</name>
</gene>
<protein>
    <recommendedName>
        <fullName evidence="3">Methyltransferase domain protein</fullName>
    </recommendedName>
</protein>
<comment type="caution">
    <text evidence="1">The sequence shown here is derived from an EMBL/GenBank/DDBJ whole genome shotgun (WGS) entry which is preliminary data.</text>
</comment>
<dbReference type="AlphaFoldDB" id="A0A0W0W0C7"/>
<evidence type="ECO:0008006" key="3">
    <source>
        <dbReference type="Google" id="ProtNLM"/>
    </source>
</evidence>
<dbReference type="PATRIC" id="fig|466.6.peg.2088"/>
<name>A0A0W0W0C7_9GAMM</name>
<dbReference type="Proteomes" id="UP000054908">
    <property type="component" value="Unassembled WGS sequence"/>
</dbReference>
<reference evidence="1 2" key="1">
    <citation type="submission" date="2015-11" db="EMBL/GenBank/DDBJ databases">
        <title>Genomic analysis of 38 Legionella species identifies large and diverse effector repertoires.</title>
        <authorList>
            <person name="Burstein D."/>
            <person name="Amaro F."/>
            <person name="Zusman T."/>
            <person name="Lifshitz Z."/>
            <person name="Cohen O."/>
            <person name="Gilbert J.A."/>
            <person name="Pupko T."/>
            <person name="Shuman H.A."/>
            <person name="Segal G."/>
        </authorList>
    </citation>
    <scope>NUCLEOTIDE SEQUENCE [LARGE SCALE GENOMIC DNA]</scope>
    <source>
        <strain evidence="1 2">PX-1-G2-E2</strain>
    </source>
</reference>
<dbReference type="EMBL" id="LNYL01000044">
    <property type="protein sequence ID" value="KTD25614.1"/>
    <property type="molecule type" value="Genomic_DNA"/>
</dbReference>
<evidence type="ECO:0000313" key="1">
    <source>
        <dbReference type="EMBL" id="KTD25614.1"/>
    </source>
</evidence>
<organism evidence="1 2">
    <name type="scientific">Legionella maceachernii</name>
    <dbReference type="NCBI Taxonomy" id="466"/>
    <lineage>
        <taxon>Bacteria</taxon>
        <taxon>Pseudomonadati</taxon>
        <taxon>Pseudomonadota</taxon>
        <taxon>Gammaproteobacteria</taxon>
        <taxon>Legionellales</taxon>
        <taxon>Legionellaceae</taxon>
        <taxon>Legionella</taxon>
    </lineage>
</organism>
<dbReference type="RefSeq" id="WP_058452720.1">
    <property type="nucleotide sequence ID" value="NZ_CAAAIB010000002.1"/>
</dbReference>
<evidence type="ECO:0000313" key="2">
    <source>
        <dbReference type="Proteomes" id="UP000054908"/>
    </source>
</evidence>
<proteinExistence type="predicted"/>
<sequence>MKTKLEWKDRPQEIKTKIKEAWDNLAKHSNDLWVYSGKSNYDLCGVDEFLLIKKIIENNRERKLFYILDIGAGDFSLCSHLTREINESQEISKDIEINIIGIRGESYEGPEIEKIGICNLYKFGRFQIENLIDEFNLRNLNLIQEIDIILSRWTFIHLVDGIGTLLQAYNLLKPFTGILLADACYYLRNNKKPSEYVPEDMAHLLIELEVPFLIRPYDIGGSLDQFMIRRKDNKECELPYRYASIQPIPKSSQSYSGYVVSFEAPRNTILDDSKMERCQLCGDKELYEYIFDTLDTNPRFRLKYTGDLKLDYKEQKDLFIKSDRQEVTNEKTTINLYSPLLFKTNPSNSEETDIVSNRTSVMGF</sequence>